<name>A0A6A5ZZM0_9PLEO</name>
<organism evidence="2 3">
    <name type="scientific">Dothidotthia symphoricarpi CBS 119687</name>
    <dbReference type="NCBI Taxonomy" id="1392245"/>
    <lineage>
        <taxon>Eukaryota</taxon>
        <taxon>Fungi</taxon>
        <taxon>Dikarya</taxon>
        <taxon>Ascomycota</taxon>
        <taxon>Pezizomycotina</taxon>
        <taxon>Dothideomycetes</taxon>
        <taxon>Pleosporomycetidae</taxon>
        <taxon>Pleosporales</taxon>
        <taxon>Dothidotthiaceae</taxon>
        <taxon>Dothidotthia</taxon>
    </lineage>
</organism>
<feature type="region of interest" description="Disordered" evidence="1">
    <location>
        <begin position="209"/>
        <end position="306"/>
    </location>
</feature>
<feature type="region of interest" description="Disordered" evidence="1">
    <location>
        <begin position="153"/>
        <end position="194"/>
    </location>
</feature>
<evidence type="ECO:0000313" key="3">
    <source>
        <dbReference type="Proteomes" id="UP000799771"/>
    </source>
</evidence>
<feature type="compositionally biased region" description="Polar residues" evidence="1">
    <location>
        <begin position="128"/>
        <end position="137"/>
    </location>
</feature>
<dbReference type="AlphaFoldDB" id="A0A6A5ZZM0"/>
<gene>
    <name evidence="2" type="ORF">P153DRAFT_145888</name>
</gene>
<accession>A0A6A5ZZM0</accession>
<dbReference type="EMBL" id="ML977522">
    <property type="protein sequence ID" value="KAF2123771.1"/>
    <property type="molecule type" value="Genomic_DNA"/>
</dbReference>
<keyword evidence="3" id="KW-1185">Reference proteome</keyword>
<feature type="compositionally biased region" description="Acidic residues" evidence="1">
    <location>
        <begin position="116"/>
        <end position="126"/>
    </location>
</feature>
<feature type="compositionally biased region" description="Polar residues" evidence="1">
    <location>
        <begin position="96"/>
        <end position="115"/>
    </location>
</feature>
<feature type="region of interest" description="Disordered" evidence="1">
    <location>
        <begin position="42"/>
        <end position="141"/>
    </location>
</feature>
<proteinExistence type="predicted"/>
<evidence type="ECO:0000313" key="2">
    <source>
        <dbReference type="EMBL" id="KAF2123771.1"/>
    </source>
</evidence>
<reference evidence="2" key="1">
    <citation type="journal article" date="2020" name="Stud. Mycol.">
        <title>101 Dothideomycetes genomes: a test case for predicting lifestyles and emergence of pathogens.</title>
        <authorList>
            <person name="Haridas S."/>
            <person name="Albert R."/>
            <person name="Binder M."/>
            <person name="Bloem J."/>
            <person name="Labutti K."/>
            <person name="Salamov A."/>
            <person name="Andreopoulos B."/>
            <person name="Baker S."/>
            <person name="Barry K."/>
            <person name="Bills G."/>
            <person name="Bluhm B."/>
            <person name="Cannon C."/>
            <person name="Castanera R."/>
            <person name="Culley D."/>
            <person name="Daum C."/>
            <person name="Ezra D."/>
            <person name="Gonzalez J."/>
            <person name="Henrissat B."/>
            <person name="Kuo A."/>
            <person name="Liang C."/>
            <person name="Lipzen A."/>
            <person name="Lutzoni F."/>
            <person name="Magnuson J."/>
            <person name="Mondo S."/>
            <person name="Nolan M."/>
            <person name="Ohm R."/>
            <person name="Pangilinan J."/>
            <person name="Park H.-J."/>
            <person name="Ramirez L."/>
            <person name="Alfaro M."/>
            <person name="Sun H."/>
            <person name="Tritt A."/>
            <person name="Yoshinaga Y."/>
            <person name="Zwiers L.-H."/>
            <person name="Turgeon B."/>
            <person name="Goodwin S."/>
            <person name="Spatafora J."/>
            <person name="Crous P."/>
            <person name="Grigoriev I."/>
        </authorList>
    </citation>
    <scope>NUCLEOTIDE SEQUENCE</scope>
    <source>
        <strain evidence="2">CBS 119687</strain>
    </source>
</reference>
<dbReference type="RefSeq" id="XP_033518165.1">
    <property type="nucleotide sequence ID" value="XM_033662146.1"/>
</dbReference>
<dbReference type="Proteomes" id="UP000799771">
    <property type="component" value="Unassembled WGS sequence"/>
</dbReference>
<sequence>MSTSAHAGFHCPGCHKGYVRDDSRYKKHLQTCKIYKARLEEDKQATASAAHSDDAFGGDAIRDNALGGKEDKENDSDNDGDSSSHLSQDDAISGDAVSTEQDSSTSASLFHQGITSDDDGTEDDQYELSCQPSPDITSHSKLDLVIEQPQRGMSLHGHNGVHKLTKEPRPISQSVYKPQASHSDHTTGHLPYASKELDKALTKLGSEYTALSVKNNAKRRAEGEDIGSERGSPRQSLSFSPFDAGGFRHPGPATGLDRGSRTFTQPRLVQPRFKADDTDRSSPLQPAALHGCSSSRLEHSSQHRPVKPMIPSIPNHHTTPAHHVLPSADLHQTVVSSPSQSGQEPTLLEWLVDRVDLFVGTDQLGKKLDARQWHKDDTNDHGQGA</sequence>
<feature type="compositionally biased region" description="Basic and acidic residues" evidence="1">
    <location>
        <begin position="219"/>
        <end position="232"/>
    </location>
</feature>
<protein>
    <submittedName>
        <fullName evidence="2">Uncharacterized protein</fullName>
    </submittedName>
</protein>
<evidence type="ECO:0000256" key="1">
    <source>
        <dbReference type="SAM" id="MobiDB-lite"/>
    </source>
</evidence>
<dbReference type="GeneID" id="54402578"/>